<feature type="non-terminal residue" evidence="2">
    <location>
        <position position="1"/>
    </location>
</feature>
<evidence type="ECO:0000313" key="2">
    <source>
        <dbReference type="EMBL" id="CAI0468835.1"/>
    </source>
</evidence>
<dbReference type="AlphaFoldDB" id="A0AAV0PD46"/>
<reference evidence="2" key="1">
    <citation type="submission" date="2022-08" db="EMBL/GenBank/DDBJ databases">
        <authorList>
            <person name="Gutierrez-Valencia J."/>
        </authorList>
    </citation>
    <scope>NUCLEOTIDE SEQUENCE</scope>
</reference>
<accession>A0AAV0PD46</accession>
<dbReference type="PANTHER" id="PTHR42678:SF40">
    <property type="entry name" value="AMIDASE DOMAIN-CONTAINING PROTEIN"/>
    <property type="match status" value="1"/>
</dbReference>
<dbReference type="Proteomes" id="UP001154282">
    <property type="component" value="Unassembled WGS sequence"/>
</dbReference>
<evidence type="ECO:0000313" key="3">
    <source>
        <dbReference type="Proteomes" id="UP001154282"/>
    </source>
</evidence>
<gene>
    <name evidence="2" type="ORF">LITE_LOCUS37958</name>
</gene>
<dbReference type="InterPro" id="IPR023631">
    <property type="entry name" value="Amidase_dom"/>
</dbReference>
<proteinExistence type="predicted"/>
<comment type="caution">
    <text evidence="2">The sequence shown here is derived from an EMBL/GenBank/DDBJ whole genome shotgun (WGS) entry which is preliminary data.</text>
</comment>
<sequence length="546" mass="58370">IIHLQITGKRTISASQSPNPTKQKLHSTISMAATPLFLILLLFSFPPGSHSQTQNATASPRPQLTEATIDTIQLAFKHNTLTSKQLVQFYIDRIHEHNDLLRAVIEVNPNALSLAEMADRERRARVPGSGAGLHGIPVLLKDNIATKDKLNTTAGSFALLGSVVPRDAGVARKLRAAGAIILGKASLSEWSNFRSSSAPNGFCGRTGIGKNPYVLSADPCGSSSGPGISVAANLVTVAIGSETDGSILCPSSANSVVGIKPTVGLTSRAGVIPISPRQDSIGPMCRTVADAVYVLDAIAGFDSNDDLATRAAARYIPRGGYKQFLKPDGLRGKRLGVVRNPFFQFGGDEAVAAVFQNHLKTLRKEGAVLVDPVEISNITEILSSSYEMDALLAEFKPALNSYLKHLVSSKVRTLADVIAFNNKFPKLEKTKEYGQDILETSQRLNETNRKAVREALSKLKQFSENGIEKVMKEQKLDALVAGSSSFSVVLAIGGYPGMSVPAGYDRGGVPFGIFFGGLMGSEPKLIEIGYGFEQATKVRKPPSFKP</sequence>
<dbReference type="Gene3D" id="3.90.1300.10">
    <property type="entry name" value="Amidase signature (AS) domain"/>
    <property type="match status" value="1"/>
</dbReference>
<dbReference type="InterPro" id="IPR036928">
    <property type="entry name" value="AS_sf"/>
</dbReference>
<evidence type="ECO:0000259" key="1">
    <source>
        <dbReference type="Pfam" id="PF01425"/>
    </source>
</evidence>
<organism evidence="2 3">
    <name type="scientific">Linum tenue</name>
    <dbReference type="NCBI Taxonomy" id="586396"/>
    <lineage>
        <taxon>Eukaryota</taxon>
        <taxon>Viridiplantae</taxon>
        <taxon>Streptophyta</taxon>
        <taxon>Embryophyta</taxon>
        <taxon>Tracheophyta</taxon>
        <taxon>Spermatophyta</taxon>
        <taxon>Magnoliopsida</taxon>
        <taxon>eudicotyledons</taxon>
        <taxon>Gunneridae</taxon>
        <taxon>Pentapetalae</taxon>
        <taxon>rosids</taxon>
        <taxon>fabids</taxon>
        <taxon>Malpighiales</taxon>
        <taxon>Linaceae</taxon>
        <taxon>Linum</taxon>
    </lineage>
</organism>
<feature type="domain" description="Amidase" evidence="1">
    <location>
        <begin position="86"/>
        <end position="481"/>
    </location>
</feature>
<dbReference type="SUPFAM" id="SSF75304">
    <property type="entry name" value="Amidase signature (AS) enzymes"/>
    <property type="match status" value="1"/>
</dbReference>
<protein>
    <recommendedName>
        <fullName evidence="1">Amidase domain-containing protein</fullName>
    </recommendedName>
</protein>
<dbReference type="EMBL" id="CAMGYJ010000008">
    <property type="protein sequence ID" value="CAI0468835.1"/>
    <property type="molecule type" value="Genomic_DNA"/>
</dbReference>
<keyword evidence="3" id="KW-1185">Reference proteome</keyword>
<name>A0AAV0PD46_9ROSI</name>
<dbReference type="PANTHER" id="PTHR42678">
    <property type="entry name" value="AMIDASE"/>
    <property type="match status" value="1"/>
</dbReference>
<dbReference type="Pfam" id="PF01425">
    <property type="entry name" value="Amidase"/>
    <property type="match status" value="1"/>
</dbReference>